<dbReference type="RefSeq" id="WP_115568313.1">
    <property type="nucleotide sequence ID" value="NZ_QRGR01000043.1"/>
</dbReference>
<dbReference type="EMBL" id="QRGR01000043">
    <property type="protein sequence ID" value="RDV11350.1"/>
    <property type="molecule type" value="Genomic_DNA"/>
</dbReference>
<evidence type="ECO:0000256" key="3">
    <source>
        <dbReference type="ARBA" id="ARBA00022741"/>
    </source>
</evidence>
<evidence type="ECO:0000313" key="10">
    <source>
        <dbReference type="Proteomes" id="UP000256708"/>
    </source>
</evidence>
<dbReference type="InterPro" id="IPR000523">
    <property type="entry name" value="Mg_chelatse_chII-like_cat_dom"/>
</dbReference>
<evidence type="ECO:0000256" key="1">
    <source>
        <dbReference type="ARBA" id="ARBA00004800"/>
    </source>
</evidence>
<sequence length="661" mass="71874">MNYPFTAIVGQEKLKVALLLCAINPGIGGVLIRGDKGTAKSTAARALAEVAPSIPKVADCPFNCPPGSPLQTCEACQQPDLQVIDTQVPFINLPLGATEDRVIGSLDLEGVLAERKKKLQPGLLAAAHQGILYIDEVNLLSDHLVDVLLDVSAMGLNTIQREGLSVSHPARFTLIGTMNPEEGNLRPQFLDRFGMMVDVEAPRDVKERTEVVRRRIAFETNPQNFVAEWTAQQEALQRQLIAAKELLPSVTMPEGLLTLISQLCTELGVTSLRADIVMYKTALTLAALYKRSEVTAEDIRQSAELVLAHRKRKSPFSESKIKEDRLEELMQQATSDSKDKPENTPAPPSENNKSSQPESSPGASSDAEPSSPDKAQEEEEKPQQDAPVEEQVFGAAPAMALPHLEVESIKKQTLQASAGRRSQSNNSQRGLYVRAEPNKDATDIAIDATVYHALLRDPEQLTVSRDDLHQKVRKGKVGNLILFVVDASGSMAASRRMEAVKGTVLSLLTDAYQRRDTVGVISFRGIEAQVLLYPTNSVELAEQAMRNLPTGGRTPLPHAMQTTIQVLSKLNPEEDLQPLLVILSDGKANVALPGGGDAWSQIRLLATQLKDMNVSSLVLNTENDYLQLGKAGELAKLLGGQYISINELTSESLTPLVNKLL</sequence>
<evidence type="ECO:0000313" key="9">
    <source>
        <dbReference type="EMBL" id="RDV11350.1"/>
    </source>
</evidence>
<dbReference type="SMART" id="SM00327">
    <property type="entry name" value="VWA"/>
    <property type="match status" value="1"/>
</dbReference>
<dbReference type="PANTHER" id="PTHR35023">
    <property type="entry name" value="CHELATASE-RELATED"/>
    <property type="match status" value="1"/>
</dbReference>
<dbReference type="Gene3D" id="3.40.50.300">
    <property type="entry name" value="P-loop containing nucleotide triphosphate hydrolases"/>
    <property type="match status" value="1"/>
</dbReference>
<dbReference type="InterPro" id="IPR003593">
    <property type="entry name" value="AAA+_ATPase"/>
</dbReference>
<evidence type="ECO:0000259" key="8">
    <source>
        <dbReference type="PROSITE" id="PS50234"/>
    </source>
</evidence>
<keyword evidence="10" id="KW-1185">Reference proteome</keyword>
<dbReference type="GO" id="GO:0005524">
    <property type="term" value="F:ATP binding"/>
    <property type="evidence" value="ECO:0007669"/>
    <property type="project" value="UniProtKB-KW"/>
</dbReference>
<dbReference type="NCBIfam" id="TIGR02442">
    <property type="entry name" value="Cob-chelat-sub"/>
    <property type="match status" value="1"/>
</dbReference>
<dbReference type="PROSITE" id="PS50234">
    <property type="entry name" value="VWFA"/>
    <property type="match status" value="1"/>
</dbReference>
<dbReference type="InterPro" id="IPR041628">
    <property type="entry name" value="ChlI/MoxR_AAA_lid"/>
</dbReference>
<dbReference type="OrthoDB" id="9775079at2"/>
<dbReference type="Pfam" id="PF17863">
    <property type="entry name" value="AAA_lid_2"/>
    <property type="match status" value="1"/>
</dbReference>
<dbReference type="CDD" id="cd01451">
    <property type="entry name" value="vWA_Magnesium_chelatase"/>
    <property type="match status" value="1"/>
</dbReference>
<dbReference type="SUPFAM" id="SSF53300">
    <property type="entry name" value="vWA-like"/>
    <property type="match status" value="1"/>
</dbReference>
<feature type="compositionally biased region" description="Low complexity" evidence="7">
    <location>
        <begin position="354"/>
        <end position="365"/>
    </location>
</feature>
<dbReference type="AlphaFoldDB" id="A0A3D8L1S8"/>
<feature type="domain" description="VWFA" evidence="8">
    <location>
        <begin position="480"/>
        <end position="660"/>
    </location>
</feature>
<gene>
    <name evidence="9" type="ORF">DXT99_24940</name>
</gene>
<accession>A0A3D8L1S8</accession>
<dbReference type="CDD" id="cd00009">
    <property type="entry name" value="AAA"/>
    <property type="match status" value="1"/>
</dbReference>
<dbReference type="SMART" id="SM00382">
    <property type="entry name" value="AAA"/>
    <property type="match status" value="1"/>
</dbReference>
<comment type="caution">
    <text evidence="9">The sequence shown here is derived from an EMBL/GenBank/DDBJ whole genome shotgun (WGS) entry which is preliminary data.</text>
</comment>
<dbReference type="InterPro" id="IPR002035">
    <property type="entry name" value="VWF_A"/>
</dbReference>
<protein>
    <recommendedName>
        <fullName evidence="5">Mg-protoporphyrin IX chelatase</fullName>
    </recommendedName>
</protein>
<evidence type="ECO:0000256" key="7">
    <source>
        <dbReference type="SAM" id="MobiDB-lite"/>
    </source>
</evidence>
<comment type="similarity">
    <text evidence="2">Belongs to the Mg-chelatase subunits D/I family.</text>
</comment>
<dbReference type="InterPro" id="IPR052989">
    <property type="entry name" value="Mg-chelatase_DI-like"/>
</dbReference>
<dbReference type="InterPro" id="IPR036465">
    <property type="entry name" value="vWFA_dom_sf"/>
</dbReference>
<name>A0A3D8L1S8_9BACT</name>
<proteinExistence type="inferred from homology"/>
<dbReference type="PANTHER" id="PTHR35023:SF1">
    <property type="entry name" value="MG-PROTOPORPHYRIN IX CHELATASE"/>
    <property type="match status" value="1"/>
</dbReference>
<dbReference type="InterPro" id="IPR012804">
    <property type="entry name" value="Cob_chelat_sub_put"/>
</dbReference>
<comment type="pathway">
    <text evidence="1">Porphyrin-containing compound metabolism; bacteriochlorophyll biosynthesis.</text>
</comment>
<feature type="region of interest" description="Disordered" evidence="7">
    <location>
        <begin position="413"/>
        <end position="432"/>
    </location>
</feature>
<evidence type="ECO:0000256" key="2">
    <source>
        <dbReference type="ARBA" id="ARBA00005799"/>
    </source>
</evidence>
<dbReference type="InterPro" id="IPR041702">
    <property type="entry name" value="BchD/ChlD_VWA"/>
</dbReference>
<comment type="function">
    <text evidence="6">Involved in bacteriochlorophyll biosynthesis; introduces a magnesium ion into protoporphyrin IX to yield Mg-protoporphyrin IX.</text>
</comment>
<evidence type="ECO:0000256" key="4">
    <source>
        <dbReference type="ARBA" id="ARBA00022840"/>
    </source>
</evidence>
<keyword evidence="3" id="KW-0547">Nucleotide-binding</keyword>
<dbReference type="Proteomes" id="UP000256708">
    <property type="component" value="Unassembled WGS sequence"/>
</dbReference>
<organism evidence="9 10">
    <name type="scientific">Pontibacter diazotrophicus</name>
    <dbReference type="NCBI Taxonomy" id="1400979"/>
    <lineage>
        <taxon>Bacteria</taxon>
        <taxon>Pseudomonadati</taxon>
        <taxon>Bacteroidota</taxon>
        <taxon>Cytophagia</taxon>
        <taxon>Cytophagales</taxon>
        <taxon>Hymenobacteraceae</taxon>
        <taxon>Pontibacter</taxon>
    </lineage>
</organism>
<dbReference type="Gene3D" id="3.40.50.410">
    <property type="entry name" value="von Willebrand factor, type A domain"/>
    <property type="match status" value="1"/>
</dbReference>
<dbReference type="InterPro" id="IPR027417">
    <property type="entry name" value="P-loop_NTPase"/>
</dbReference>
<feature type="region of interest" description="Disordered" evidence="7">
    <location>
        <begin position="331"/>
        <end position="387"/>
    </location>
</feature>
<evidence type="ECO:0000256" key="5">
    <source>
        <dbReference type="ARBA" id="ARBA00030759"/>
    </source>
</evidence>
<dbReference type="SUPFAM" id="SSF52540">
    <property type="entry name" value="P-loop containing nucleoside triphosphate hydrolases"/>
    <property type="match status" value="1"/>
</dbReference>
<dbReference type="Pfam" id="PF01078">
    <property type="entry name" value="Mg_chelatase"/>
    <property type="match status" value="1"/>
</dbReference>
<dbReference type="Gene3D" id="1.10.8.80">
    <property type="entry name" value="Magnesium chelatase subunit I, C-Terminal domain"/>
    <property type="match status" value="1"/>
</dbReference>
<evidence type="ECO:0000256" key="6">
    <source>
        <dbReference type="ARBA" id="ARBA00053551"/>
    </source>
</evidence>
<feature type="compositionally biased region" description="Polar residues" evidence="7">
    <location>
        <begin position="413"/>
        <end position="429"/>
    </location>
</feature>
<dbReference type="Pfam" id="PF13519">
    <property type="entry name" value="VWA_2"/>
    <property type="match status" value="1"/>
</dbReference>
<reference evidence="10" key="1">
    <citation type="submission" date="2018-08" db="EMBL/GenBank/DDBJ databases">
        <authorList>
            <person name="Liu Z.-W."/>
            <person name="Du Z.-J."/>
        </authorList>
    </citation>
    <scope>NUCLEOTIDE SEQUENCE [LARGE SCALE GENOMIC DNA]</scope>
    <source>
        <strain evidence="10">H4X</strain>
    </source>
</reference>
<keyword evidence="4" id="KW-0067">ATP-binding</keyword>